<feature type="binding site" evidence="10">
    <location>
        <begin position="105"/>
        <end position="111"/>
    </location>
    <ligand>
        <name>ATP</name>
        <dbReference type="ChEBI" id="CHEBI:30616"/>
    </ligand>
</feature>
<dbReference type="GO" id="GO:0005737">
    <property type="term" value="C:cytoplasm"/>
    <property type="evidence" value="ECO:0007669"/>
    <property type="project" value="UniProtKB-SubCell"/>
</dbReference>
<dbReference type="HAMAP" id="MF_02019">
    <property type="entry name" value="MurF"/>
    <property type="match status" value="1"/>
</dbReference>
<evidence type="ECO:0000256" key="11">
    <source>
        <dbReference type="RuleBase" id="RU004136"/>
    </source>
</evidence>
<dbReference type="Pfam" id="PF08245">
    <property type="entry name" value="Mur_ligase_M"/>
    <property type="match status" value="1"/>
</dbReference>
<keyword evidence="3 10" id="KW-0132">Cell division</keyword>
<dbReference type="Proteomes" id="UP000218899">
    <property type="component" value="Chromosome"/>
</dbReference>
<dbReference type="InterPro" id="IPR013221">
    <property type="entry name" value="Mur_ligase_cen"/>
</dbReference>
<evidence type="ECO:0000313" key="16">
    <source>
        <dbReference type="Proteomes" id="UP000218899"/>
    </source>
</evidence>
<comment type="pathway">
    <text evidence="10 11">Cell wall biogenesis; peptidoglycan biosynthesis.</text>
</comment>
<dbReference type="Gene3D" id="3.40.1190.10">
    <property type="entry name" value="Mur-like, catalytic domain"/>
    <property type="match status" value="1"/>
</dbReference>
<sequence length="456" mass="47921">MMSLALLADVLKAPLTGADARFTGVSTDTRTIVAGDLFVALTGPRFDGHSFLPEAISRGASGAILSRRLETPLPYVHVADTRKALGDFASFWRRQFAIPVIAVTGSNGKTTVKEMIAAILAQRGPVLATRGNLNNDIGVPLTLLRLRAGDRHAVIEMGMNHAGEIDYLSRLALPSVAVITNAAEAHLAGLGSVEAIARAKGEIYAGLAADGVAIVNADDDFAGLWRDLARPRRVLSFGLDHPADVTADYEPADTGIRLQLRTPDGEMAMRLPLLGKHNVMNALAAGAASLAAGAALADVKSGLERLKAVSGRLELKEGISGARVIDDTYNANPGSLAAGLQVLKEARGERVLVLGDMAELGPSAADIHRRVGELAHSLGIQRLYAIGEFAALSARSFGPGGKHFTTPEALIEALIDCMHGDMTLLVKGSRVMRMERVVAGIARRTQPATEAGHGVT</sequence>
<dbReference type="GO" id="GO:0051301">
    <property type="term" value="P:cell division"/>
    <property type="evidence" value="ECO:0007669"/>
    <property type="project" value="UniProtKB-KW"/>
</dbReference>
<evidence type="ECO:0000256" key="8">
    <source>
        <dbReference type="ARBA" id="ARBA00023306"/>
    </source>
</evidence>
<dbReference type="InterPro" id="IPR005863">
    <property type="entry name" value="UDP-N-AcMur_synth"/>
</dbReference>
<dbReference type="InterPro" id="IPR036565">
    <property type="entry name" value="Mur-like_cat_sf"/>
</dbReference>
<dbReference type="SUPFAM" id="SSF63418">
    <property type="entry name" value="MurE/MurF N-terminal domain"/>
    <property type="match status" value="1"/>
</dbReference>
<dbReference type="Pfam" id="PF01225">
    <property type="entry name" value="Mur_ligase"/>
    <property type="match status" value="1"/>
</dbReference>
<feature type="domain" description="Mur ligase central" evidence="14">
    <location>
        <begin position="103"/>
        <end position="288"/>
    </location>
</feature>
<dbReference type="GO" id="GO:0005524">
    <property type="term" value="F:ATP binding"/>
    <property type="evidence" value="ECO:0007669"/>
    <property type="project" value="UniProtKB-UniRule"/>
</dbReference>
<dbReference type="Pfam" id="PF02875">
    <property type="entry name" value="Mur_ligase_C"/>
    <property type="match status" value="1"/>
</dbReference>
<dbReference type="GO" id="GO:0008360">
    <property type="term" value="P:regulation of cell shape"/>
    <property type="evidence" value="ECO:0007669"/>
    <property type="project" value="UniProtKB-KW"/>
</dbReference>
<keyword evidence="7 10" id="KW-0573">Peptidoglycan synthesis</keyword>
<accession>A0A1B4V1B2</accession>
<dbReference type="NCBIfam" id="TIGR01143">
    <property type="entry name" value="murF"/>
    <property type="match status" value="1"/>
</dbReference>
<organism evidence="15 16">
    <name type="scientific">Sulfurifustis variabilis</name>
    <dbReference type="NCBI Taxonomy" id="1675686"/>
    <lineage>
        <taxon>Bacteria</taxon>
        <taxon>Pseudomonadati</taxon>
        <taxon>Pseudomonadota</taxon>
        <taxon>Gammaproteobacteria</taxon>
        <taxon>Acidiferrobacterales</taxon>
        <taxon>Acidiferrobacteraceae</taxon>
        <taxon>Sulfurifustis</taxon>
    </lineage>
</organism>
<evidence type="ECO:0000259" key="12">
    <source>
        <dbReference type="Pfam" id="PF01225"/>
    </source>
</evidence>
<evidence type="ECO:0000256" key="6">
    <source>
        <dbReference type="ARBA" id="ARBA00022960"/>
    </source>
</evidence>
<dbReference type="InterPro" id="IPR051046">
    <property type="entry name" value="MurCDEF_CellWall_CoF430Synth"/>
</dbReference>
<evidence type="ECO:0000256" key="7">
    <source>
        <dbReference type="ARBA" id="ARBA00022984"/>
    </source>
</evidence>
<dbReference type="PANTHER" id="PTHR43024">
    <property type="entry name" value="UDP-N-ACETYLMURAMOYL-TRIPEPTIDE--D-ALANYL-D-ALANINE LIGASE"/>
    <property type="match status" value="1"/>
</dbReference>
<evidence type="ECO:0000256" key="4">
    <source>
        <dbReference type="ARBA" id="ARBA00022741"/>
    </source>
</evidence>
<keyword evidence="16" id="KW-1185">Reference proteome</keyword>
<keyword evidence="4 10" id="KW-0547">Nucleotide-binding</keyword>
<dbReference type="Gene3D" id="3.40.1390.10">
    <property type="entry name" value="MurE/MurF, N-terminal domain"/>
    <property type="match status" value="1"/>
</dbReference>
<dbReference type="GO" id="GO:0071555">
    <property type="term" value="P:cell wall organization"/>
    <property type="evidence" value="ECO:0007669"/>
    <property type="project" value="UniProtKB-KW"/>
</dbReference>
<comment type="subcellular location">
    <subcellularLocation>
        <location evidence="10 11">Cytoplasm</location>
    </subcellularLocation>
</comment>
<dbReference type="GO" id="GO:0008766">
    <property type="term" value="F:UDP-N-acetylmuramoylalanyl-D-glutamyl-2,6-diaminopimelate-D-alanyl-D-alanine ligase activity"/>
    <property type="evidence" value="ECO:0007669"/>
    <property type="project" value="RHEA"/>
</dbReference>
<keyword evidence="1 10" id="KW-0963">Cytoplasm</keyword>
<gene>
    <name evidence="10" type="primary">murF</name>
    <name evidence="15" type="ORF">SVA_0691</name>
</gene>
<dbReference type="Gene3D" id="3.90.190.20">
    <property type="entry name" value="Mur ligase, C-terminal domain"/>
    <property type="match status" value="1"/>
</dbReference>
<evidence type="ECO:0000256" key="2">
    <source>
        <dbReference type="ARBA" id="ARBA00022598"/>
    </source>
</evidence>
<proteinExistence type="inferred from homology"/>
<comment type="similarity">
    <text evidence="10">Belongs to the MurCDEF family. MurF subfamily.</text>
</comment>
<evidence type="ECO:0000256" key="10">
    <source>
        <dbReference type="HAMAP-Rule" id="MF_02019"/>
    </source>
</evidence>
<evidence type="ECO:0000256" key="1">
    <source>
        <dbReference type="ARBA" id="ARBA00022490"/>
    </source>
</evidence>
<reference evidence="15 16" key="1">
    <citation type="submission" date="2015-08" db="EMBL/GenBank/DDBJ databases">
        <title>Complete genome sequence of Sulfurifustis variabilis.</title>
        <authorList>
            <person name="Miura A."/>
            <person name="Kojima H."/>
            <person name="Fukui M."/>
        </authorList>
    </citation>
    <scope>NUCLEOTIDE SEQUENCE [LARGE SCALE GENOMIC DNA]</scope>
    <source>
        <strain evidence="16">skN76</strain>
    </source>
</reference>
<dbReference type="SUPFAM" id="SSF53244">
    <property type="entry name" value="MurD-like peptide ligases, peptide-binding domain"/>
    <property type="match status" value="1"/>
</dbReference>
<dbReference type="InterPro" id="IPR036615">
    <property type="entry name" value="Mur_ligase_C_dom_sf"/>
</dbReference>
<dbReference type="EC" id="6.3.2.10" evidence="10 11"/>
<dbReference type="KEGG" id="sva:SVA_0691"/>
<evidence type="ECO:0000256" key="5">
    <source>
        <dbReference type="ARBA" id="ARBA00022840"/>
    </source>
</evidence>
<name>A0A1B4V1B2_9GAMM</name>
<dbReference type="InterPro" id="IPR035911">
    <property type="entry name" value="MurE/MurF_N"/>
</dbReference>
<keyword evidence="8 10" id="KW-0131">Cell cycle</keyword>
<dbReference type="InterPro" id="IPR000713">
    <property type="entry name" value="Mur_ligase_N"/>
</dbReference>
<dbReference type="OrthoDB" id="9801978at2"/>
<evidence type="ECO:0000259" key="14">
    <source>
        <dbReference type="Pfam" id="PF08245"/>
    </source>
</evidence>
<keyword evidence="9 10" id="KW-0961">Cell wall biogenesis/degradation</keyword>
<feature type="domain" description="Mur ligase N-terminal catalytic" evidence="12">
    <location>
        <begin position="22"/>
        <end position="90"/>
    </location>
</feature>
<dbReference type="AlphaFoldDB" id="A0A1B4V1B2"/>
<dbReference type="EMBL" id="AP014936">
    <property type="protein sequence ID" value="BAU47270.1"/>
    <property type="molecule type" value="Genomic_DNA"/>
</dbReference>
<dbReference type="RefSeq" id="WP_096458825.1">
    <property type="nucleotide sequence ID" value="NZ_AP014936.1"/>
</dbReference>
<evidence type="ECO:0000256" key="9">
    <source>
        <dbReference type="ARBA" id="ARBA00023316"/>
    </source>
</evidence>
<dbReference type="SUPFAM" id="SSF53623">
    <property type="entry name" value="MurD-like peptide ligases, catalytic domain"/>
    <property type="match status" value="1"/>
</dbReference>
<keyword evidence="2 10" id="KW-0436">Ligase</keyword>
<dbReference type="GO" id="GO:0047480">
    <property type="term" value="F:UDP-N-acetylmuramoyl-tripeptide-D-alanyl-D-alanine ligase activity"/>
    <property type="evidence" value="ECO:0007669"/>
    <property type="project" value="UniProtKB-UniRule"/>
</dbReference>
<comment type="function">
    <text evidence="10 11">Involved in cell wall formation. Catalyzes the final step in the synthesis of UDP-N-acetylmuramoyl-pentapeptide, the precursor of murein.</text>
</comment>
<keyword evidence="6 10" id="KW-0133">Cell shape</keyword>
<feature type="domain" description="Mur ligase C-terminal" evidence="13">
    <location>
        <begin position="311"/>
        <end position="430"/>
    </location>
</feature>
<protein>
    <recommendedName>
        <fullName evidence="10 11">UDP-N-acetylmuramoyl-tripeptide--D-alanyl-D-alanine ligase</fullName>
        <ecNumber evidence="10 11">6.3.2.10</ecNumber>
    </recommendedName>
    <alternativeName>
        <fullName evidence="10">D-alanyl-D-alanine-adding enzyme</fullName>
    </alternativeName>
</protein>
<dbReference type="UniPathway" id="UPA00219"/>
<dbReference type="GO" id="GO:0009252">
    <property type="term" value="P:peptidoglycan biosynthetic process"/>
    <property type="evidence" value="ECO:0007669"/>
    <property type="project" value="UniProtKB-UniRule"/>
</dbReference>
<evidence type="ECO:0000256" key="3">
    <source>
        <dbReference type="ARBA" id="ARBA00022618"/>
    </source>
</evidence>
<evidence type="ECO:0000259" key="13">
    <source>
        <dbReference type="Pfam" id="PF02875"/>
    </source>
</evidence>
<dbReference type="PANTHER" id="PTHR43024:SF1">
    <property type="entry name" value="UDP-N-ACETYLMURAMOYL-TRIPEPTIDE--D-ALANYL-D-ALANINE LIGASE"/>
    <property type="match status" value="1"/>
</dbReference>
<comment type="catalytic activity">
    <reaction evidence="10 11">
        <text>D-alanyl-D-alanine + UDP-N-acetyl-alpha-D-muramoyl-L-alanyl-gamma-D-glutamyl-meso-2,6-diaminopimelate + ATP = UDP-N-acetyl-alpha-D-muramoyl-L-alanyl-gamma-D-glutamyl-meso-2,6-diaminopimeloyl-D-alanyl-D-alanine + ADP + phosphate + H(+)</text>
        <dbReference type="Rhea" id="RHEA:28374"/>
        <dbReference type="ChEBI" id="CHEBI:15378"/>
        <dbReference type="ChEBI" id="CHEBI:30616"/>
        <dbReference type="ChEBI" id="CHEBI:43474"/>
        <dbReference type="ChEBI" id="CHEBI:57822"/>
        <dbReference type="ChEBI" id="CHEBI:61386"/>
        <dbReference type="ChEBI" id="CHEBI:83905"/>
        <dbReference type="ChEBI" id="CHEBI:456216"/>
        <dbReference type="EC" id="6.3.2.10"/>
    </reaction>
</comment>
<dbReference type="InterPro" id="IPR004101">
    <property type="entry name" value="Mur_ligase_C"/>
</dbReference>
<keyword evidence="5 10" id="KW-0067">ATP-binding</keyword>
<evidence type="ECO:0000313" key="15">
    <source>
        <dbReference type="EMBL" id="BAU47270.1"/>
    </source>
</evidence>